<reference evidence="2 3" key="1">
    <citation type="journal article" date="2011" name="J. Bacteriol.">
        <title>Draft Genome Sequence of Gordonia neofelifaecis NRRL B-59395, a Cholesterol-Degrading Actinomycete.</title>
        <authorList>
            <person name="Ge F."/>
            <person name="Li W."/>
            <person name="Chen G."/>
            <person name="Liu Y."/>
            <person name="Zhang G."/>
            <person name="Yong B."/>
            <person name="Wang Q."/>
            <person name="Wang N."/>
            <person name="Huang Z."/>
            <person name="Li W."/>
            <person name="Wang J."/>
            <person name="Wu C."/>
            <person name="Xie Q."/>
            <person name="Liu G."/>
        </authorList>
    </citation>
    <scope>NUCLEOTIDE SEQUENCE [LARGE SCALE GENOMIC DNA]</scope>
    <source>
        <strain evidence="2 3">NRRL B-59395</strain>
    </source>
</reference>
<gene>
    <name evidence="2" type="ORF">SCNU_03262</name>
</gene>
<dbReference type="STRING" id="644548.SCNU_03262"/>
<evidence type="ECO:0000256" key="1">
    <source>
        <dbReference type="SAM" id="Phobius"/>
    </source>
</evidence>
<dbReference type="eggNOG" id="ENOG5033CNM">
    <property type="taxonomic scope" value="Bacteria"/>
</dbReference>
<dbReference type="EMBL" id="AEUD01000002">
    <property type="protein sequence ID" value="EGD56537.1"/>
    <property type="molecule type" value="Genomic_DNA"/>
</dbReference>
<keyword evidence="3" id="KW-1185">Reference proteome</keyword>
<dbReference type="RefSeq" id="WP_009677921.1">
    <property type="nucleotide sequence ID" value="NZ_AEUD01000002.1"/>
</dbReference>
<evidence type="ECO:0008006" key="4">
    <source>
        <dbReference type="Google" id="ProtNLM"/>
    </source>
</evidence>
<protein>
    <recommendedName>
        <fullName evidence="4">DUF3017 domain-containing protein</fullName>
    </recommendedName>
</protein>
<accession>F1YFW0</accession>
<sequence>MADGVEDTSGGAAHADADRVESIRRARKVYGFIVDLPYYIVLAVIAVAALLVLIDRWRRGAFVFGAAMLLGAVFRAFLPANRTGLLQVRSRAFDISAMAVLGGSVLWLATSIDSLGTA</sequence>
<dbReference type="OrthoDB" id="4411540at2"/>
<evidence type="ECO:0000313" key="3">
    <source>
        <dbReference type="Proteomes" id="UP000035065"/>
    </source>
</evidence>
<organism evidence="2 3">
    <name type="scientific">Gordonia neofelifaecis NRRL B-59395</name>
    <dbReference type="NCBI Taxonomy" id="644548"/>
    <lineage>
        <taxon>Bacteria</taxon>
        <taxon>Bacillati</taxon>
        <taxon>Actinomycetota</taxon>
        <taxon>Actinomycetes</taxon>
        <taxon>Mycobacteriales</taxon>
        <taxon>Gordoniaceae</taxon>
        <taxon>Gordonia</taxon>
    </lineage>
</organism>
<keyword evidence="1" id="KW-0472">Membrane</keyword>
<feature type="transmembrane region" description="Helical" evidence="1">
    <location>
        <begin position="60"/>
        <end position="80"/>
    </location>
</feature>
<keyword evidence="1" id="KW-1133">Transmembrane helix</keyword>
<dbReference type="Pfam" id="PF11222">
    <property type="entry name" value="DUF3017"/>
    <property type="match status" value="1"/>
</dbReference>
<keyword evidence="1" id="KW-0812">Transmembrane</keyword>
<feature type="transmembrane region" description="Helical" evidence="1">
    <location>
        <begin position="29"/>
        <end position="54"/>
    </location>
</feature>
<evidence type="ECO:0000313" key="2">
    <source>
        <dbReference type="EMBL" id="EGD56537.1"/>
    </source>
</evidence>
<dbReference type="AlphaFoldDB" id="F1YFW0"/>
<feature type="transmembrane region" description="Helical" evidence="1">
    <location>
        <begin position="92"/>
        <end position="112"/>
    </location>
</feature>
<comment type="caution">
    <text evidence="2">The sequence shown here is derived from an EMBL/GenBank/DDBJ whole genome shotgun (WGS) entry which is preliminary data.</text>
</comment>
<name>F1YFW0_9ACTN</name>
<proteinExistence type="predicted"/>
<dbReference type="InterPro" id="IPR021385">
    <property type="entry name" value="DUF3017"/>
</dbReference>
<dbReference type="Proteomes" id="UP000035065">
    <property type="component" value="Unassembled WGS sequence"/>
</dbReference>